<proteinExistence type="predicted"/>
<comment type="caution">
    <text evidence="1">The sequence shown here is derived from an EMBL/GenBank/DDBJ whole genome shotgun (WGS) entry which is preliminary data.</text>
</comment>
<accession>A0A7J0EDE8</accession>
<gene>
    <name evidence="1" type="ORF">Acr_03g0006630</name>
</gene>
<name>A0A7J0EDE8_9ERIC</name>
<evidence type="ECO:0000313" key="2">
    <source>
        <dbReference type="Proteomes" id="UP000585474"/>
    </source>
</evidence>
<protein>
    <submittedName>
        <fullName evidence="1">Uncharacterized protein</fullName>
    </submittedName>
</protein>
<dbReference type="EMBL" id="BJWL01000003">
    <property type="protein sequence ID" value="GFY83889.1"/>
    <property type="molecule type" value="Genomic_DNA"/>
</dbReference>
<keyword evidence="2" id="KW-1185">Reference proteome</keyword>
<dbReference type="Proteomes" id="UP000585474">
    <property type="component" value="Unassembled WGS sequence"/>
</dbReference>
<evidence type="ECO:0000313" key="1">
    <source>
        <dbReference type="EMBL" id="GFY83889.1"/>
    </source>
</evidence>
<dbReference type="AlphaFoldDB" id="A0A7J0EDE8"/>
<reference evidence="1 2" key="1">
    <citation type="submission" date="2019-07" db="EMBL/GenBank/DDBJ databases">
        <title>De Novo Assembly of kiwifruit Actinidia rufa.</title>
        <authorList>
            <person name="Sugita-Konishi S."/>
            <person name="Sato K."/>
            <person name="Mori E."/>
            <person name="Abe Y."/>
            <person name="Kisaki G."/>
            <person name="Hamano K."/>
            <person name="Suezawa K."/>
            <person name="Otani M."/>
            <person name="Fukuda T."/>
            <person name="Manabe T."/>
            <person name="Gomi K."/>
            <person name="Tabuchi M."/>
            <person name="Akimitsu K."/>
            <person name="Kataoka I."/>
        </authorList>
    </citation>
    <scope>NUCLEOTIDE SEQUENCE [LARGE SCALE GENOMIC DNA]</scope>
    <source>
        <strain evidence="2">cv. Fuchu</strain>
    </source>
</reference>
<organism evidence="1 2">
    <name type="scientific">Actinidia rufa</name>
    <dbReference type="NCBI Taxonomy" id="165716"/>
    <lineage>
        <taxon>Eukaryota</taxon>
        <taxon>Viridiplantae</taxon>
        <taxon>Streptophyta</taxon>
        <taxon>Embryophyta</taxon>
        <taxon>Tracheophyta</taxon>
        <taxon>Spermatophyta</taxon>
        <taxon>Magnoliopsida</taxon>
        <taxon>eudicotyledons</taxon>
        <taxon>Gunneridae</taxon>
        <taxon>Pentapetalae</taxon>
        <taxon>asterids</taxon>
        <taxon>Ericales</taxon>
        <taxon>Actinidiaceae</taxon>
        <taxon>Actinidia</taxon>
    </lineage>
</organism>
<sequence>MVANQKLQGWGQRCYRFADSSSKLSKPGSDMSSSAASVFAKKGPAILDTTRTNTSPGFLDPLPGCWSVVKATTADTIDLTDADGEKAFTTDRMGHRSACLGGKS</sequence>